<evidence type="ECO:0000256" key="1">
    <source>
        <dbReference type="ARBA" id="ARBA00001936"/>
    </source>
</evidence>
<evidence type="ECO:0000256" key="3">
    <source>
        <dbReference type="ARBA" id="ARBA00004922"/>
    </source>
</evidence>
<sequence>QMRVLIGILTLPDRFQERDLLRLVYGTQSPVGVRVDVRFVLCNVTDEDHKILVGLEIMRYADIIILNCRENMNGGKTYTFFSSLPRIFGSDPYDYVMKSDDDTYFRLQNLVDSLKPLPKEDLYYGFVIPCNSMNPFKYYMSGMGYLITWDIVEWISVSDIPKKYLTGSEDKVFGKWISKGHRGRNRYSAKWSMYDFPEPKTNCSHELWPETVGVHLLKNRDKWVRTLRYFNVTKDLKPSKLYHF</sequence>
<keyword evidence="11" id="KW-0472">Membrane</keyword>
<comment type="pathway">
    <text evidence="3">Protein modification; protein glycosylation.</text>
</comment>
<dbReference type="Proteomes" id="UP000015453">
    <property type="component" value="Unassembled WGS sequence"/>
</dbReference>
<dbReference type="EC" id="2.4.1.-" evidence="13"/>
<dbReference type="GO" id="GO:0016758">
    <property type="term" value="F:hexosyltransferase activity"/>
    <property type="evidence" value="ECO:0007669"/>
    <property type="project" value="InterPro"/>
</dbReference>
<evidence type="ECO:0000256" key="8">
    <source>
        <dbReference type="ARBA" id="ARBA00022968"/>
    </source>
</evidence>
<keyword evidence="8" id="KW-0735">Signal-anchor</keyword>
<keyword evidence="15" id="KW-1185">Reference proteome</keyword>
<evidence type="ECO:0000256" key="11">
    <source>
        <dbReference type="ARBA" id="ARBA00023136"/>
    </source>
</evidence>
<feature type="non-terminal residue" evidence="14">
    <location>
        <position position="244"/>
    </location>
</feature>
<comment type="similarity">
    <text evidence="4 13">Belongs to the glycosyltransferase 31 family.</text>
</comment>
<keyword evidence="12 13" id="KW-0464">Manganese</keyword>
<evidence type="ECO:0000256" key="5">
    <source>
        <dbReference type="ARBA" id="ARBA00022676"/>
    </source>
</evidence>
<accession>S8D0U0</accession>
<dbReference type="InterPro" id="IPR002659">
    <property type="entry name" value="Glyco_trans_31"/>
</dbReference>
<dbReference type="FunFam" id="3.90.550.50:FF:000027">
    <property type="entry name" value="Hexosyltransferase"/>
    <property type="match status" value="1"/>
</dbReference>
<keyword evidence="7" id="KW-0812">Transmembrane</keyword>
<dbReference type="PANTHER" id="PTHR11214:SF351">
    <property type="entry name" value="BETA-1,3-GALACTOSYLTRANSFERASE PVG3"/>
    <property type="match status" value="1"/>
</dbReference>
<name>S8D0U0_9LAMI</name>
<evidence type="ECO:0000256" key="12">
    <source>
        <dbReference type="ARBA" id="ARBA00023211"/>
    </source>
</evidence>
<dbReference type="Pfam" id="PF01762">
    <property type="entry name" value="Galactosyl_T"/>
    <property type="match status" value="1"/>
</dbReference>
<dbReference type="AlphaFoldDB" id="S8D0U0"/>
<evidence type="ECO:0000313" key="14">
    <source>
        <dbReference type="EMBL" id="EPS73000.1"/>
    </source>
</evidence>
<evidence type="ECO:0000256" key="2">
    <source>
        <dbReference type="ARBA" id="ARBA00004323"/>
    </source>
</evidence>
<evidence type="ECO:0000313" key="15">
    <source>
        <dbReference type="Proteomes" id="UP000015453"/>
    </source>
</evidence>
<comment type="caution">
    <text evidence="14">The sequence shown here is derived from an EMBL/GenBank/DDBJ whole genome shotgun (WGS) entry which is preliminary data.</text>
</comment>
<keyword evidence="9" id="KW-1133">Transmembrane helix</keyword>
<evidence type="ECO:0000256" key="9">
    <source>
        <dbReference type="ARBA" id="ARBA00022989"/>
    </source>
</evidence>
<dbReference type="EMBL" id="AUSU01000607">
    <property type="protein sequence ID" value="EPS73000.1"/>
    <property type="molecule type" value="Genomic_DNA"/>
</dbReference>
<comment type="subcellular location">
    <subcellularLocation>
        <location evidence="2 13">Golgi apparatus membrane</location>
        <topology evidence="2 13">Single-pass type II membrane protein</topology>
    </subcellularLocation>
</comment>
<evidence type="ECO:0000256" key="10">
    <source>
        <dbReference type="ARBA" id="ARBA00023034"/>
    </source>
</evidence>
<evidence type="ECO:0000256" key="7">
    <source>
        <dbReference type="ARBA" id="ARBA00022692"/>
    </source>
</evidence>
<feature type="non-terminal residue" evidence="14">
    <location>
        <position position="1"/>
    </location>
</feature>
<dbReference type="PANTHER" id="PTHR11214">
    <property type="entry name" value="BETA-1,3-N-ACETYLGLUCOSAMINYLTRANSFERASE"/>
    <property type="match status" value="1"/>
</dbReference>
<dbReference type="UniPathway" id="UPA00378"/>
<gene>
    <name evidence="14" type="ORF">M569_01761</name>
</gene>
<proteinExistence type="inferred from homology"/>
<keyword evidence="5 13" id="KW-0328">Glycosyltransferase</keyword>
<reference evidence="14 15" key="1">
    <citation type="journal article" date="2013" name="BMC Genomics">
        <title>The miniature genome of a carnivorous plant Genlisea aurea contains a low number of genes and short non-coding sequences.</title>
        <authorList>
            <person name="Leushkin E.V."/>
            <person name="Sutormin R.A."/>
            <person name="Nabieva E.R."/>
            <person name="Penin A.A."/>
            <person name="Kondrashov A.S."/>
            <person name="Logacheva M.D."/>
        </authorList>
    </citation>
    <scope>NUCLEOTIDE SEQUENCE [LARGE SCALE GENOMIC DNA]</scope>
</reference>
<evidence type="ECO:0000256" key="6">
    <source>
        <dbReference type="ARBA" id="ARBA00022679"/>
    </source>
</evidence>
<dbReference type="OrthoDB" id="2139606at2759"/>
<organism evidence="14 15">
    <name type="scientific">Genlisea aurea</name>
    <dbReference type="NCBI Taxonomy" id="192259"/>
    <lineage>
        <taxon>Eukaryota</taxon>
        <taxon>Viridiplantae</taxon>
        <taxon>Streptophyta</taxon>
        <taxon>Embryophyta</taxon>
        <taxon>Tracheophyta</taxon>
        <taxon>Spermatophyta</taxon>
        <taxon>Magnoliopsida</taxon>
        <taxon>eudicotyledons</taxon>
        <taxon>Gunneridae</taxon>
        <taxon>Pentapetalae</taxon>
        <taxon>asterids</taxon>
        <taxon>lamiids</taxon>
        <taxon>Lamiales</taxon>
        <taxon>Lentibulariaceae</taxon>
        <taxon>Genlisea</taxon>
    </lineage>
</organism>
<keyword evidence="6" id="KW-0808">Transferase</keyword>
<evidence type="ECO:0000256" key="4">
    <source>
        <dbReference type="ARBA" id="ARBA00008661"/>
    </source>
</evidence>
<comment type="cofactor">
    <cofactor evidence="1 13">
        <name>Mn(2+)</name>
        <dbReference type="ChEBI" id="CHEBI:29035"/>
    </cofactor>
</comment>
<evidence type="ECO:0000256" key="13">
    <source>
        <dbReference type="RuleBase" id="RU363063"/>
    </source>
</evidence>
<dbReference type="GO" id="GO:0000139">
    <property type="term" value="C:Golgi membrane"/>
    <property type="evidence" value="ECO:0007669"/>
    <property type="project" value="UniProtKB-SubCell"/>
</dbReference>
<dbReference type="Gene3D" id="3.90.550.50">
    <property type="match status" value="1"/>
</dbReference>
<keyword evidence="10 13" id="KW-0333">Golgi apparatus</keyword>
<protein>
    <recommendedName>
        <fullName evidence="13">Hexosyltransferase</fullName>
        <ecNumber evidence="13">2.4.1.-</ecNumber>
    </recommendedName>
</protein>